<evidence type="ECO:0000313" key="5">
    <source>
        <dbReference type="Proteomes" id="UP000258102"/>
    </source>
</evidence>
<dbReference type="Pfam" id="PF13505">
    <property type="entry name" value="OMP_b-brl"/>
    <property type="match status" value="1"/>
</dbReference>
<dbReference type="Gene3D" id="2.40.160.20">
    <property type="match status" value="1"/>
</dbReference>
<dbReference type="SUPFAM" id="SSF56925">
    <property type="entry name" value="OMPA-like"/>
    <property type="match status" value="1"/>
</dbReference>
<dbReference type="Proteomes" id="UP000258102">
    <property type="component" value="Chromosome 2"/>
</dbReference>
<dbReference type="EMBL" id="CP031762">
    <property type="protein sequence ID" value="AXR04566.1"/>
    <property type="molecule type" value="Genomic_DNA"/>
</dbReference>
<proteinExistence type="predicted"/>
<accession>A0AAD0W6G0</accession>
<organism evidence="4 5">
    <name type="scientific">Pseudoalteromonas piscicida</name>
    <dbReference type="NCBI Taxonomy" id="43662"/>
    <lineage>
        <taxon>Bacteria</taxon>
        <taxon>Pseudomonadati</taxon>
        <taxon>Pseudomonadota</taxon>
        <taxon>Gammaproteobacteria</taxon>
        <taxon>Alteromonadales</taxon>
        <taxon>Pseudoalteromonadaceae</taxon>
        <taxon>Pseudoalteromonas</taxon>
    </lineage>
</organism>
<feature type="chain" id="PRO_5042161037" description="Outer membrane protein beta-barrel domain-containing protein" evidence="2">
    <location>
        <begin position="21"/>
        <end position="202"/>
    </location>
</feature>
<dbReference type="KEGG" id="ppis:B1L02_19310"/>
<sequence length="202" mass="22481">MKVASLVTILALVVSSNVSAADYGDFGVSIYGGKTYSSDIETSRHQTYELEDDSHFGVSLDKYISEGRYGFYYGKTETQLTAYPLNKVEMEYLLFQSAVVRPLTDNLDVYLGAQLGATFINPNFIDSDTFFATGLYTGLEYNIGAGFHLGAEVRWIVSLLNNDSEVTCDIDPATQNTCSWHFDDEQLRQVQASATLSYRFSL</sequence>
<evidence type="ECO:0000256" key="1">
    <source>
        <dbReference type="ARBA" id="ARBA00022729"/>
    </source>
</evidence>
<keyword evidence="1 2" id="KW-0732">Signal</keyword>
<evidence type="ECO:0000256" key="2">
    <source>
        <dbReference type="SAM" id="SignalP"/>
    </source>
</evidence>
<dbReference type="InterPro" id="IPR011250">
    <property type="entry name" value="OMP/PagP_B-barrel"/>
</dbReference>
<protein>
    <recommendedName>
        <fullName evidence="3">Outer membrane protein beta-barrel domain-containing protein</fullName>
    </recommendedName>
</protein>
<evidence type="ECO:0000313" key="4">
    <source>
        <dbReference type="EMBL" id="AXR04566.1"/>
    </source>
</evidence>
<reference evidence="4 5" key="1">
    <citation type="submission" date="2018-08" db="EMBL/GenBank/DDBJ databases">
        <title>Whole Genome Sequences of Two Pseudoalteromonas piscicida Strains, DE1-A and DE2-A, which Exhibit Strong Antibacterial Activity against Vibrio vulnificus.</title>
        <authorList>
            <person name="Richards G.P."/>
            <person name="Needleman D.S."/>
            <person name="Watson M.A."/>
            <person name="Polson S.W."/>
        </authorList>
    </citation>
    <scope>NUCLEOTIDE SEQUENCE [LARGE SCALE GENOMIC DNA]</scope>
    <source>
        <strain evidence="4 5">DE2-A</strain>
    </source>
</reference>
<name>A0AAD0W6G0_PSEO7</name>
<feature type="domain" description="Outer membrane protein beta-barrel" evidence="3">
    <location>
        <begin position="9"/>
        <end position="200"/>
    </location>
</feature>
<evidence type="ECO:0000259" key="3">
    <source>
        <dbReference type="Pfam" id="PF13505"/>
    </source>
</evidence>
<dbReference type="RefSeq" id="WP_088532431.1">
    <property type="nucleotide sequence ID" value="NZ_CP021647.1"/>
</dbReference>
<gene>
    <name evidence="4" type="ORF">D0511_22000</name>
</gene>
<dbReference type="AlphaFoldDB" id="A0AAD0W6G0"/>
<dbReference type="InterPro" id="IPR027385">
    <property type="entry name" value="Beta-barrel_OMP"/>
</dbReference>
<feature type="signal peptide" evidence="2">
    <location>
        <begin position="1"/>
        <end position="20"/>
    </location>
</feature>